<dbReference type="AlphaFoldDB" id="A0A023DBP0"/>
<dbReference type="Proteomes" id="UP000023561">
    <property type="component" value="Unassembled WGS sequence"/>
</dbReference>
<keyword evidence="4" id="KW-1185">Reference proteome</keyword>
<comment type="caution">
    <text evidence="3">The sequence shown here is derived from an EMBL/GenBank/DDBJ whole genome shotgun (WGS) entry which is preliminary data.</text>
</comment>
<dbReference type="CDD" id="cd05379">
    <property type="entry name" value="CAP_bacterial"/>
    <property type="match status" value="1"/>
</dbReference>
<evidence type="ECO:0008006" key="5">
    <source>
        <dbReference type="Google" id="ProtNLM"/>
    </source>
</evidence>
<evidence type="ECO:0000313" key="3">
    <source>
        <dbReference type="EMBL" id="GAJ38765.1"/>
    </source>
</evidence>
<dbReference type="InterPro" id="IPR035940">
    <property type="entry name" value="CAP_sf"/>
</dbReference>
<dbReference type="Gene3D" id="3.40.33.10">
    <property type="entry name" value="CAP"/>
    <property type="match status" value="1"/>
</dbReference>
<dbReference type="InterPro" id="IPR029410">
    <property type="entry name" value="CAP_assoc"/>
</dbReference>
<protein>
    <recommendedName>
        <fullName evidence="5">SCP domain-containing protein</fullName>
    </recommendedName>
</protein>
<sequence length="338" mass="39065">MKWFFLVLLLLIGFYYFAPSPSPLSPPQEESNKHIVKEPKVESGIVSLIGKTEKDVKKKFGTPTRIDASAYDYEWWIYNRKASEYFQIGMMDGKVVTAFVCGEHVNAKPFYIGQPLSELFKMMPVLSNVEIKLSTGTYRFELSEQDYASRPIVKIGDVYAQLYVDRFTGKVSSIRLMTKETFVKMRPYELVYRGILPNPAPLSAKKQREVELANARQIFDITNVIRHRHRVDPVRWHEKAAIAAYMHSKDMQDHHFFSHESPKHGDLQDRLLTANIKFQMAGENIAAHQVDGIEAVEEWLNSKSHRETLLNEQFTDLGVGVSGDYYTQDFLKTWEQKE</sequence>
<dbReference type="Pfam" id="PF14504">
    <property type="entry name" value="CAP_assoc_N"/>
    <property type="match status" value="1"/>
</dbReference>
<dbReference type="InterPro" id="IPR014044">
    <property type="entry name" value="CAP_dom"/>
</dbReference>
<reference evidence="3 4" key="1">
    <citation type="submission" date="2014-04" db="EMBL/GenBank/DDBJ databases">
        <title>Whole genome shotgun sequence of Geobacillus caldoxylosilyticus NBRC 107762.</title>
        <authorList>
            <person name="Hosoyama A."/>
            <person name="Hosoyama Y."/>
            <person name="Katano-Makiyama Y."/>
            <person name="Tsuchikane K."/>
            <person name="Ohji S."/>
            <person name="Ichikawa N."/>
            <person name="Yamazoe A."/>
            <person name="Fujita N."/>
        </authorList>
    </citation>
    <scope>NUCLEOTIDE SEQUENCE [LARGE SCALE GENOMIC DNA]</scope>
    <source>
        <strain evidence="3 4">NBRC 107762</strain>
    </source>
</reference>
<evidence type="ECO:0000259" key="1">
    <source>
        <dbReference type="Pfam" id="PF00188"/>
    </source>
</evidence>
<dbReference type="Pfam" id="PF00188">
    <property type="entry name" value="CAP"/>
    <property type="match status" value="1"/>
</dbReference>
<proteinExistence type="predicted"/>
<name>A0A023DBP0_9BACL</name>
<feature type="domain" description="SCP" evidence="1">
    <location>
        <begin position="220"/>
        <end position="329"/>
    </location>
</feature>
<dbReference type="RefSeq" id="WP_042407276.1">
    <property type="nucleotide sequence ID" value="NZ_BAWO01000008.1"/>
</dbReference>
<dbReference type="PANTHER" id="PTHR31157">
    <property type="entry name" value="SCP DOMAIN-CONTAINING PROTEIN"/>
    <property type="match status" value="1"/>
</dbReference>
<dbReference type="OrthoDB" id="9783944at2"/>
<feature type="domain" description="CAP-associated" evidence="2">
    <location>
        <begin position="49"/>
        <end position="188"/>
    </location>
</feature>
<evidence type="ECO:0000313" key="4">
    <source>
        <dbReference type="Proteomes" id="UP000023561"/>
    </source>
</evidence>
<dbReference type="SUPFAM" id="SSF55797">
    <property type="entry name" value="PR-1-like"/>
    <property type="match status" value="1"/>
</dbReference>
<dbReference type="PANTHER" id="PTHR31157:SF26">
    <property type="entry name" value="SCP-LIKE EXTRACELLULAR PROTEIN"/>
    <property type="match status" value="1"/>
</dbReference>
<dbReference type="EMBL" id="BAWO01000008">
    <property type="protein sequence ID" value="GAJ38765.1"/>
    <property type="molecule type" value="Genomic_DNA"/>
</dbReference>
<evidence type="ECO:0000259" key="2">
    <source>
        <dbReference type="Pfam" id="PF14504"/>
    </source>
</evidence>
<gene>
    <name evidence="3" type="ORF">GCA01S_008_00100</name>
</gene>
<organism evidence="3 4">
    <name type="scientific">Parageobacillus caldoxylosilyticus NBRC 107762</name>
    <dbReference type="NCBI Taxonomy" id="1220594"/>
    <lineage>
        <taxon>Bacteria</taxon>
        <taxon>Bacillati</taxon>
        <taxon>Bacillota</taxon>
        <taxon>Bacilli</taxon>
        <taxon>Bacillales</taxon>
        <taxon>Anoxybacillaceae</taxon>
        <taxon>Saccharococcus</taxon>
    </lineage>
</organism>
<accession>A0A023DBP0</accession>